<evidence type="ECO:0008006" key="4">
    <source>
        <dbReference type="Google" id="ProtNLM"/>
    </source>
</evidence>
<comment type="caution">
    <text evidence="2">The sequence shown here is derived from an EMBL/GenBank/DDBJ whole genome shotgun (WGS) entry which is preliminary data.</text>
</comment>
<sequence>MPPPGGPLIGSGMKLMIAEAAIEADMEHRGFRHFGDGLFKESGSNGNDSAPVVWQVLIRDGSVEIDMLYGSDSNSSVPSPADYAYLQADVFDRWPQEIDDAFAHWEDFPEASGLEAELSGVIRGASEIRVDEDSSGLTAEGSTRNTRLVSDIDNLKGRGRFLNGLYAEAFIDNYVSKLEPTLANLHGLTMVAGIACKGEAELFSRTRTQLGQLCNDAHMAMKSSGPRGGDSTGLRFALIIVGAIAAGVGIVSTAGLATVPTAALVGGALTSTGAGAAGGVLGLLDQPETPEDLPLGAGHPDDVLANLLAALEQLNSSFKNEERNLERFLEAAAGDAAPDPDGNAFDIETPDVVGGTGQDVLETQQDELHVDDATIARITELWIPSINGDIRAACAALDAPTYAWQRPATIGIGSGVGPHGAYRDFLEALKDRMLDVERELQGAADSLQAAAALIGLSDEQTNQQFAAEAAEIERVNDNA</sequence>
<dbReference type="RefSeq" id="WP_345272380.1">
    <property type="nucleotide sequence ID" value="NZ_BAABIM010000005.1"/>
</dbReference>
<protein>
    <recommendedName>
        <fullName evidence="4">WXG100 family type VII secretion target</fullName>
    </recommendedName>
</protein>
<name>A0ABP8X1Y7_9ACTN</name>
<dbReference type="EMBL" id="BAABIM010000005">
    <property type="protein sequence ID" value="GAA4699407.1"/>
    <property type="molecule type" value="Genomic_DNA"/>
</dbReference>
<accession>A0ABP8X1Y7</accession>
<keyword evidence="1" id="KW-0175">Coiled coil</keyword>
<evidence type="ECO:0000256" key="1">
    <source>
        <dbReference type="SAM" id="Coils"/>
    </source>
</evidence>
<dbReference type="Proteomes" id="UP001500621">
    <property type="component" value="Unassembled WGS sequence"/>
</dbReference>
<reference evidence="3" key="1">
    <citation type="journal article" date="2019" name="Int. J. Syst. Evol. Microbiol.">
        <title>The Global Catalogue of Microorganisms (GCM) 10K type strain sequencing project: providing services to taxonomists for standard genome sequencing and annotation.</title>
        <authorList>
            <consortium name="The Broad Institute Genomics Platform"/>
            <consortium name="The Broad Institute Genome Sequencing Center for Infectious Disease"/>
            <person name="Wu L."/>
            <person name="Ma J."/>
        </authorList>
    </citation>
    <scope>NUCLEOTIDE SEQUENCE [LARGE SCALE GENOMIC DNA]</scope>
    <source>
        <strain evidence="3">JCM 18127</strain>
    </source>
</reference>
<evidence type="ECO:0000313" key="3">
    <source>
        <dbReference type="Proteomes" id="UP001500621"/>
    </source>
</evidence>
<evidence type="ECO:0000313" key="2">
    <source>
        <dbReference type="EMBL" id="GAA4699407.1"/>
    </source>
</evidence>
<keyword evidence="3" id="KW-1185">Reference proteome</keyword>
<organism evidence="2 3">
    <name type="scientific">Nocardioides nanhaiensis</name>
    <dbReference type="NCBI Taxonomy" id="1476871"/>
    <lineage>
        <taxon>Bacteria</taxon>
        <taxon>Bacillati</taxon>
        <taxon>Actinomycetota</taxon>
        <taxon>Actinomycetes</taxon>
        <taxon>Propionibacteriales</taxon>
        <taxon>Nocardioidaceae</taxon>
        <taxon>Nocardioides</taxon>
    </lineage>
</organism>
<proteinExistence type="predicted"/>
<feature type="coiled-coil region" evidence="1">
    <location>
        <begin position="304"/>
        <end position="331"/>
    </location>
</feature>
<gene>
    <name evidence="2" type="ORF">GCM10023226_42740</name>
</gene>